<dbReference type="SUPFAM" id="SSF88946">
    <property type="entry name" value="Sigma2 domain of RNA polymerase sigma factors"/>
    <property type="match status" value="1"/>
</dbReference>
<evidence type="ECO:0000313" key="9">
    <source>
        <dbReference type="EMBL" id="MFC3052334.1"/>
    </source>
</evidence>
<sequence>MSKMHDSIIKTFLSYREVLVRTLLRMSVKPEDIDDILQETIVRAIAAHEKTPLVFPKSYLYTVSRNMVLEEHQRRSREIQGEIDEALQESEAPLADEVMQHKQTLAAFWEAMEGLPKTHQRAILLRRVYGFSHKEIAKKLGVSISSVEKYFAQGIKRCQDVMSGKGYGVEKIISATSGKSEIHLSSRRQDDKGGPHG</sequence>
<dbReference type="PANTHER" id="PTHR43133:SF63">
    <property type="entry name" value="RNA POLYMERASE SIGMA FACTOR FECI-RELATED"/>
    <property type="match status" value="1"/>
</dbReference>
<accession>A0ABV7D6M0</accession>
<evidence type="ECO:0000256" key="4">
    <source>
        <dbReference type="ARBA" id="ARBA00023125"/>
    </source>
</evidence>
<keyword evidence="10" id="KW-1185">Reference proteome</keyword>
<protein>
    <recommendedName>
        <fullName evidence="6">RNA polymerase sigma factor</fullName>
    </recommendedName>
</protein>
<dbReference type="InterPro" id="IPR014284">
    <property type="entry name" value="RNA_pol_sigma-70_dom"/>
</dbReference>
<dbReference type="InterPro" id="IPR013249">
    <property type="entry name" value="RNA_pol_sigma70_r4_t2"/>
</dbReference>
<dbReference type="Pfam" id="PF08281">
    <property type="entry name" value="Sigma70_r4_2"/>
    <property type="match status" value="1"/>
</dbReference>
<feature type="domain" description="RNA polymerase sigma factor 70 region 4 type 2" evidence="8">
    <location>
        <begin position="107"/>
        <end position="158"/>
    </location>
</feature>
<gene>
    <name evidence="9" type="ORF">ACFOKA_10505</name>
</gene>
<dbReference type="Proteomes" id="UP001595444">
    <property type="component" value="Unassembled WGS sequence"/>
</dbReference>
<name>A0ABV7D6M0_9PROT</name>
<evidence type="ECO:0000256" key="3">
    <source>
        <dbReference type="ARBA" id="ARBA00023082"/>
    </source>
</evidence>
<dbReference type="PROSITE" id="PS01063">
    <property type="entry name" value="SIGMA70_ECF"/>
    <property type="match status" value="1"/>
</dbReference>
<dbReference type="NCBIfam" id="TIGR02937">
    <property type="entry name" value="sigma70-ECF"/>
    <property type="match status" value="1"/>
</dbReference>
<dbReference type="EMBL" id="JBHRSL010000010">
    <property type="protein sequence ID" value="MFC3052334.1"/>
    <property type="molecule type" value="Genomic_DNA"/>
</dbReference>
<feature type="domain" description="RNA polymerase sigma-70 region 2" evidence="7">
    <location>
        <begin position="13"/>
        <end position="77"/>
    </location>
</feature>
<dbReference type="CDD" id="cd06171">
    <property type="entry name" value="Sigma70_r4"/>
    <property type="match status" value="1"/>
</dbReference>
<dbReference type="RefSeq" id="WP_194213999.1">
    <property type="nucleotide sequence ID" value="NZ_CP061205.1"/>
</dbReference>
<proteinExistence type="inferred from homology"/>
<dbReference type="InterPro" id="IPR039425">
    <property type="entry name" value="RNA_pol_sigma-70-like"/>
</dbReference>
<evidence type="ECO:0000256" key="2">
    <source>
        <dbReference type="ARBA" id="ARBA00023015"/>
    </source>
</evidence>
<evidence type="ECO:0000259" key="8">
    <source>
        <dbReference type="Pfam" id="PF08281"/>
    </source>
</evidence>
<dbReference type="PANTHER" id="PTHR43133">
    <property type="entry name" value="RNA POLYMERASE ECF-TYPE SIGMA FACTO"/>
    <property type="match status" value="1"/>
</dbReference>
<evidence type="ECO:0000256" key="6">
    <source>
        <dbReference type="RuleBase" id="RU000716"/>
    </source>
</evidence>
<evidence type="ECO:0000256" key="1">
    <source>
        <dbReference type="ARBA" id="ARBA00010641"/>
    </source>
</evidence>
<dbReference type="InterPro" id="IPR013324">
    <property type="entry name" value="RNA_pol_sigma_r3/r4-like"/>
</dbReference>
<organism evidence="9 10">
    <name type="scientific">Kordiimonas pumila</name>
    <dbReference type="NCBI Taxonomy" id="2161677"/>
    <lineage>
        <taxon>Bacteria</taxon>
        <taxon>Pseudomonadati</taxon>
        <taxon>Pseudomonadota</taxon>
        <taxon>Alphaproteobacteria</taxon>
        <taxon>Kordiimonadales</taxon>
        <taxon>Kordiimonadaceae</taxon>
        <taxon>Kordiimonas</taxon>
    </lineage>
</organism>
<dbReference type="Pfam" id="PF04542">
    <property type="entry name" value="Sigma70_r2"/>
    <property type="match status" value="1"/>
</dbReference>
<keyword evidence="2 6" id="KW-0805">Transcription regulation</keyword>
<dbReference type="SUPFAM" id="SSF88659">
    <property type="entry name" value="Sigma3 and sigma4 domains of RNA polymerase sigma factors"/>
    <property type="match status" value="1"/>
</dbReference>
<keyword evidence="4 6" id="KW-0238">DNA-binding</keyword>
<reference evidence="10" key="1">
    <citation type="journal article" date="2019" name="Int. J. Syst. Evol. Microbiol.">
        <title>The Global Catalogue of Microorganisms (GCM) 10K type strain sequencing project: providing services to taxonomists for standard genome sequencing and annotation.</title>
        <authorList>
            <consortium name="The Broad Institute Genomics Platform"/>
            <consortium name="The Broad Institute Genome Sequencing Center for Infectious Disease"/>
            <person name="Wu L."/>
            <person name="Ma J."/>
        </authorList>
    </citation>
    <scope>NUCLEOTIDE SEQUENCE [LARGE SCALE GENOMIC DNA]</scope>
    <source>
        <strain evidence="10">KCTC 62164</strain>
    </source>
</reference>
<dbReference type="Gene3D" id="1.10.1740.10">
    <property type="match status" value="1"/>
</dbReference>
<comment type="similarity">
    <text evidence="1 6">Belongs to the sigma-70 factor family. ECF subfamily.</text>
</comment>
<comment type="caution">
    <text evidence="9">The sequence shown here is derived from an EMBL/GenBank/DDBJ whole genome shotgun (WGS) entry which is preliminary data.</text>
</comment>
<dbReference type="InterPro" id="IPR013325">
    <property type="entry name" value="RNA_pol_sigma_r2"/>
</dbReference>
<evidence type="ECO:0000259" key="7">
    <source>
        <dbReference type="Pfam" id="PF04542"/>
    </source>
</evidence>
<dbReference type="InterPro" id="IPR007627">
    <property type="entry name" value="RNA_pol_sigma70_r2"/>
</dbReference>
<dbReference type="InterPro" id="IPR036388">
    <property type="entry name" value="WH-like_DNA-bd_sf"/>
</dbReference>
<dbReference type="Gene3D" id="1.10.10.10">
    <property type="entry name" value="Winged helix-like DNA-binding domain superfamily/Winged helix DNA-binding domain"/>
    <property type="match status" value="1"/>
</dbReference>
<keyword evidence="3 6" id="KW-0731">Sigma factor</keyword>
<evidence type="ECO:0000256" key="5">
    <source>
        <dbReference type="ARBA" id="ARBA00023163"/>
    </source>
</evidence>
<evidence type="ECO:0000313" key="10">
    <source>
        <dbReference type="Proteomes" id="UP001595444"/>
    </source>
</evidence>
<dbReference type="InterPro" id="IPR000838">
    <property type="entry name" value="RNA_pol_sigma70_ECF_CS"/>
</dbReference>
<keyword evidence="5 6" id="KW-0804">Transcription</keyword>